<dbReference type="Proteomes" id="UP001460888">
    <property type="component" value="Unassembled WGS sequence"/>
</dbReference>
<dbReference type="SUPFAM" id="SSF52833">
    <property type="entry name" value="Thioredoxin-like"/>
    <property type="match status" value="1"/>
</dbReference>
<dbReference type="PROSITE" id="PS50405">
    <property type="entry name" value="GST_CTER"/>
    <property type="match status" value="1"/>
</dbReference>
<dbReference type="InterPro" id="IPR004046">
    <property type="entry name" value="GST_C"/>
</dbReference>
<sequence length="307" mass="33312">MNDSLILHHYDGSPYAEKIRLMFGLTDAQWYSVLCPVQPPRPSLDPLTGGYRRIPVAQVGADVFCDTALIARELATRLSCAALDPTQVDARAAALMAQAENKAFFAAIGAVPPLRLLGTMLRLFGPIGAVRFIKDRASLMKGATVRAPQGDKAKAVINALLADLEARLEDRPWIGGEAATVADFATFHPLWLHVSCDRRPLEAGPNVKDWYERVSQIGHGHREEMTQEKAFAAARDAEPRPVPESVVDTPLALGTTVEVAPSDYGKVPVSGTLAAFTQDRIVIARDTQKLGVLHVHFPRDGYSLTSA</sequence>
<dbReference type="InterPro" id="IPR036249">
    <property type="entry name" value="Thioredoxin-like_sf"/>
</dbReference>
<evidence type="ECO:0000313" key="3">
    <source>
        <dbReference type="Proteomes" id="UP001460888"/>
    </source>
</evidence>
<reference evidence="2 3" key="1">
    <citation type="submission" date="2013-03" db="EMBL/GenBank/DDBJ databases">
        <title>Salinisphaera dokdonensis CL-ES53 Genome Sequencing.</title>
        <authorList>
            <person name="Li C."/>
            <person name="Lai Q."/>
            <person name="Shao Z."/>
        </authorList>
    </citation>
    <scope>NUCLEOTIDE SEQUENCE [LARGE SCALE GENOMIC DNA]</scope>
    <source>
        <strain evidence="2 3">CL-ES53</strain>
    </source>
</reference>
<dbReference type="EMBL" id="APND01000005">
    <property type="protein sequence ID" value="MES1930578.1"/>
    <property type="molecule type" value="Genomic_DNA"/>
</dbReference>
<accession>A0ABV2B568</accession>
<proteinExistence type="predicted"/>
<dbReference type="InterPro" id="IPR004045">
    <property type="entry name" value="Glutathione_S-Trfase_N"/>
</dbReference>
<evidence type="ECO:0000313" key="2">
    <source>
        <dbReference type="EMBL" id="MES1930578.1"/>
    </source>
</evidence>
<dbReference type="Gene3D" id="3.40.30.110">
    <property type="match status" value="2"/>
</dbReference>
<organism evidence="2 3">
    <name type="scientific">Salinisphaera dokdonensis CL-ES53</name>
    <dbReference type="NCBI Taxonomy" id="1304272"/>
    <lineage>
        <taxon>Bacteria</taxon>
        <taxon>Pseudomonadati</taxon>
        <taxon>Pseudomonadota</taxon>
        <taxon>Gammaproteobacteria</taxon>
        <taxon>Salinisphaerales</taxon>
        <taxon>Salinisphaeraceae</taxon>
        <taxon>Salinisphaera</taxon>
    </lineage>
</organism>
<comment type="caution">
    <text evidence="2">The sequence shown here is derived from an EMBL/GenBank/DDBJ whole genome shotgun (WGS) entry which is preliminary data.</text>
</comment>
<name>A0ABV2B568_9GAMM</name>
<dbReference type="Pfam" id="PF00043">
    <property type="entry name" value="GST_C"/>
    <property type="match status" value="1"/>
</dbReference>
<keyword evidence="3" id="KW-1185">Reference proteome</keyword>
<dbReference type="Pfam" id="PF13417">
    <property type="entry name" value="GST_N_3"/>
    <property type="match status" value="1"/>
</dbReference>
<gene>
    <name evidence="2" type="ORF">SADO_15049</name>
</gene>
<feature type="domain" description="GST C-terminal" evidence="1">
    <location>
        <begin position="94"/>
        <end position="245"/>
    </location>
</feature>
<dbReference type="RefSeq" id="WP_353112909.1">
    <property type="nucleotide sequence ID" value="NZ_APND01000005.1"/>
</dbReference>
<dbReference type="SUPFAM" id="SSF47616">
    <property type="entry name" value="GST C-terminal domain-like"/>
    <property type="match status" value="1"/>
</dbReference>
<dbReference type="InterPro" id="IPR010987">
    <property type="entry name" value="Glutathione-S-Trfase_C-like"/>
</dbReference>
<protein>
    <submittedName>
        <fullName evidence="2">Glutathione S-transferase</fullName>
    </submittedName>
</protein>
<dbReference type="InterPro" id="IPR036282">
    <property type="entry name" value="Glutathione-S-Trfase_C_sf"/>
</dbReference>
<evidence type="ECO:0000259" key="1">
    <source>
        <dbReference type="PROSITE" id="PS50405"/>
    </source>
</evidence>
<dbReference type="CDD" id="cd00570">
    <property type="entry name" value="GST_N_family"/>
    <property type="match status" value="1"/>
</dbReference>